<feature type="region of interest" description="Disordered" evidence="1">
    <location>
        <begin position="1"/>
        <end position="41"/>
    </location>
</feature>
<feature type="compositionally biased region" description="Basic and acidic residues" evidence="1">
    <location>
        <begin position="56"/>
        <end position="73"/>
    </location>
</feature>
<dbReference type="Proteomes" id="UP000585474">
    <property type="component" value="Unassembled WGS sequence"/>
</dbReference>
<name>A0A7J0GA46_9ERIC</name>
<evidence type="ECO:0000313" key="2">
    <source>
        <dbReference type="EMBL" id="GFZ07674.1"/>
    </source>
</evidence>
<evidence type="ECO:0000313" key="3">
    <source>
        <dbReference type="Proteomes" id="UP000585474"/>
    </source>
</evidence>
<sequence>MRFKNDQKHVLLPTAQGHRGLSPPRGAPLHHGRGTPCPSHIRPWMEFEAIGDEIREAKILPNPGEREKRETKSGRWPNPGPSPSAKQAGMVL</sequence>
<keyword evidence="3" id="KW-1185">Reference proteome</keyword>
<comment type="caution">
    <text evidence="2">The sequence shown here is derived from an EMBL/GenBank/DDBJ whole genome shotgun (WGS) entry which is preliminary data.</text>
</comment>
<dbReference type="EMBL" id="BJWL01000019">
    <property type="protein sequence ID" value="GFZ07674.1"/>
    <property type="molecule type" value="Genomic_DNA"/>
</dbReference>
<reference evidence="2 3" key="1">
    <citation type="submission" date="2019-07" db="EMBL/GenBank/DDBJ databases">
        <title>De Novo Assembly of kiwifruit Actinidia rufa.</title>
        <authorList>
            <person name="Sugita-Konishi S."/>
            <person name="Sato K."/>
            <person name="Mori E."/>
            <person name="Abe Y."/>
            <person name="Kisaki G."/>
            <person name="Hamano K."/>
            <person name="Suezawa K."/>
            <person name="Otani M."/>
            <person name="Fukuda T."/>
            <person name="Manabe T."/>
            <person name="Gomi K."/>
            <person name="Tabuchi M."/>
            <person name="Akimitsu K."/>
            <person name="Kataoka I."/>
        </authorList>
    </citation>
    <scope>NUCLEOTIDE SEQUENCE [LARGE SCALE GENOMIC DNA]</scope>
    <source>
        <strain evidence="3">cv. Fuchu</strain>
    </source>
</reference>
<proteinExistence type="predicted"/>
<feature type="region of interest" description="Disordered" evidence="1">
    <location>
        <begin position="56"/>
        <end position="92"/>
    </location>
</feature>
<accession>A0A7J0GA46</accession>
<protein>
    <submittedName>
        <fullName evidence="2">Uncharacterized protein</fullName>
    </submittedName>
</protein>
<organism evidence="2 3">
    <name type="scientific">Actinidia rufa</name>
    <dbReference type="NCBI Taxonomy" id="165716"/>
    <lineage>
        <taxon>Eukaryota</taxon>
        <taxon>Viridiplantae</taxon>
        <taxon>Streptophyta</taxon>
        <taxon>Embryophyta</taxon>
        <taxon>Tracheophyta</taxon>
        <taxon>Spermatophyta</taxon>
        <taxon>Magnoliopsida</taxon>
        <taxon>eudicotyledons</taxon>
        <taxon>Gunneridae</taxon>
        <taxon>Pentapetalae</taxon>
        <taxon>asterids</taxon>
        <taxon>Ericales</taxon>
        <taxon>Actinidiaceae</taxon>
        <taxon>Actinidia</taxon>
    </lineage>
</organism>
<gene>
    <name evidence="2" type="ORF">Acr_19g0006110</name>
</gene>
<evidence type="ECO:0000256" key="1">
    <source>
        <dbReference type="SAM" id="MobiDB-lite"/>
    </source>
</evidence>
<dbReference type="AlphaFoldDB" id="A0A7J0GA46"/>